<feature type="region of interest" description="Disordered" evidence="1">
    <location>
        <begin position="81"/>
        <end position="116"/>
    </location>
</feature>
<dbReference type="Proteomes" id="UP001224890">
    <property type="component" value="Unassembled WGS sequence"/>
</dbReference>
<evidence type="ECO:0000313" key="3">
    <source>
        <dbReference type="Proteomes" id="UP001224890"/>
    </source>
</evidence>
<dbReference type="AlphaFoldDB" id="A0AAJ0AAW3"/>
<reference evidence="2" key="1">
    <citation type="submission" date="2021-06" db="EMBL/GenBank/DDBJ databases">
        <title>Comparative genomics, transcriptomics and evolutionary studies reveal genomic signatures of adaptation to plant cell wall in hemibiotrophic fungi.</title>
        <authorList>
            <consortium name="DOE Joint Genome Institute"/>
            <person name="Baroncelli R."/>
            <person name="Diaz J.F."/>
            <person name="Benocci T."/>
            <person name="Peng M."/>
            <person name="Battaglia E."/>
            <person name="Haridas S."/>
            <person name="Andreopoulos W."/>
            <person name="Labutti K."/>
            <person name="Pangilinan J."/>
            <person name="Floch G.L."/>
            <person name="Makela M.R."/>
            <person name="Henrissat B."/>
            <person name="Grigoriev I.V."/>
            <person name="Crouch J.A."/>
            <person name="De Vries R.P."/>
            <person name="Sukno S.A."/>
            <person name="Thon M.R."/>
        </authorList>
    </citation>
    <scope>NUCLEOTIDE SEQUENCE</scope>
    <source>
        <strain evidence="2">CBS 193.32</strain>
    </source>
</reference>
<dbReference type="RefSeq" id="XP_060423908.1">
    <property type="nucleotide sequence ID" value="XM_060572970.1"/>
</dbReference>
<proteinExistence type="predicted"/>
<protein>
    <submittedName>
        <fullName evidence="2">Uncharacterized protein</fullName>
    </submittedName>
</protein>
<gene>
    <name evidence="2" type="ORF">BDP55DRAFT_637170</name>
</gene>
<evidence type="ECO:0000256" key="1">
    <source>
        <dbReference type="SAM" id="MobiDB-lite"/>
    </source>
</evidence>
<organism evidence="2 3">
    <name type="scientific">Colletotrichum godetiae</name>
    <dbReference type="NCBI Taxonomy" id="1209918"/>
    <lineage>
        <taxon>Eukaryota</taxon>
        <taxon>Fungi</taxon>
        <taxon>Dikarya</taxon>
        <taxon>Ascomycota</taxon>
        <taxon>Pezizomycotina</taxon>
        <taxon>Sordariomycetes</taxon>
        <taxon>Hypocreomycetidae</taxon>
        <taxon>Glomerellales</taxon>
        <taxon>Glomerellaceae</taxon>
        <taxon>Colletotrichum</taxon>
        <taxon>Colletotrichum acutatum species complex</taxon>
    </lineage>
</organism>
<dbReference type="EMBL" id="JAHMHR010000064">
    <property type="protein sequence ID" value="KAK1659144.1"/>
    <property type="molecule type" value="Genomic_DNA"/>
</dbReference>
<keyword evidence="3" id="KW-1185">Reference proteome</keyword>
<name>A0AAJ0AAW3_9PEZI</name>
<accession>A0AAJ0AAW3</accession>
<dbReference type="GeneID" id="85457496"/>
<evidence type="ECO:0000313" key="2">
    <source>
        <dbReference type="EMBL" id="KAK1659144.1"/>
    </source>
</evidence>
<feature type="region of interest" description="Disordered" evidence="1">
    <location>
        <begin position="135"/>
        <end position="175"/>
    </location>
</feature>
<comment type="caution">
    <text evidence="2">The sequence shown here is derived from an EMBL/GenBank/DDBJ whole genome shotgun (WGS) entry which is preliminary data.</text>
</comment>
<sequence>MAAPSQAGRRSFGFALPLDNGNSWSIAHAKCIVYSMWEAELTSTRCQFGLLRASLVFEYRIFLEAIEPQKSPMVVMYKSGTTQSEPSANLKTLEENSLPNMSHSKASSSQSLAEYPTGSTRAVPYSVDRYIVESSSWTQLSQRTSTPRTTYNDLMQSDLDNLLQQAKQRSRTNPN</sequence>
<feature type="compositionally biased region" description="Polar residues" evidence="1">
    <location>
        <begin position="81"/>
        <end position="101"/>
    </location>
</feature>
<feature type="compositionally biased region" description="Low complexity" evidence="1">
    <location>
        <begin position="102"/>
        <end position="111"/>
    </location>
</feature>